<keyword evidence="3" id="KW-1185">Reference proteome</keyword>
<keyword evidence="1" id="KW-0472">Membrane</keyword>
<feature type="transmembrane region" description="Helical" evidence="1">
    <location>
        <begin position="71"/>
        <end position="98"/>
    </location>
</feature>
<name>A0A7W3LNX5_ACTNM</name>
<dbReference type="RefSeq" id="WP_182843888.1">
    <property type="nucleotide sequence ID" value="NZ_BAAALP010000029.1"/>
</dbReference>
<dbReference type="Proteomes" id="UP000572680">
    <property type="component" value="Unassembled WGS sequence"/>
</dbReference>
<proteinExistence type="predicted"/>
<comment type="caution">
    <text evidence="2">The sequence shown here is derived from an EMBL/GenBank/DDBJ whole genome shotgun (WGS) entry which is preliminary data.</text>
</comment>
<organism evidence="2 3">
    <name type="scientific">Actinomadura namibiensis</name>
    <dbReference type="NCBI Taxonomy" id="182080"/>
    <lineage>
        <taxon>Bacteria</taxon>
        <taxon>Bacillati</taxon>
        <taxon>Actinomycetota</taxon>
        <taxon>Actinomycetes</taxon>
        <taxon>Streptosporangiales</taxon>
        <taxon>Thermomonosporaceae</taxon>
        <taxon>Actinomadura</taxon>
    </lineage>
</organism>
<evidence type="ECO:0000313" key="2">
    <source>
        <dbReference type="EMBL" id="MBA8951593.1"/>
    </source>
</evidence>
<dbReference type="AlphaFoldDB" id="A0A7W3LNX5"/>
<sequence>MATWFLIGGLAVTTYLVRLGGVALAARRGAKAGEESRADRMVALLPVALLAAVAATRVAPQGDVRPPLLCATLAAAVAAPRLGFLPAILTGGVVGALITWW</sequence>
<evidence type="ECO:0000256" key="1">
    <source>
        <dbReference type="SAM" id="Phobius"/>
    </source>
</evidence>
<dbReference type="Pfam" id="PF05437">
    <property type="entry name" value="AzlD"/>
    <property type="match status" value="1"/>
</dbReference>
<gene>
    <name evidence="2" type="ORF">HNR61_003224</name>
</gene>
<dbReference type="InterPro" id="IPR008407">
    <property type="entry name" value="Brnchd-chn_aa_trnsp_AzlD"/>
</dbReference>
<keyword evidence="1" id="KW-1133">Transmembrane helix</keyword>
<accession>A0A7W3LNX5</accession>
<feature type="transmembrane region" description="Helical" evidence="1">
    <location>
        <begin position="41"/>
        <end position="59"/>
    </location>
</feature>
<reference evidence="2 3" key="1">
    <citation type="submission" date="2020-08" db="EMBL/GenBank/DDBJ databases">
        <title>Genomic Encyclopedia of Type Strains, Phase IV (KMG-IV): sequencing the most valuable type-strain genomes for metagenomic binning, comparative biology and taxonomic classification.</title>
        <authorList>
            <person name="Goeker M."/>
        </authorList>
    </citation>
    <scope>NUCLEOTIDE SEQUENCE [LARGE SCALE GENOMIC DNA]</scope>
    <source>
        <strain evidence="2 3">DSM 44197</strain>
    </source>
</reference>
<keyword evidence="1" id="KW-0812">Transmembrane</keyword>
<dbReference type="EMBL" id="JACJIA010000003">
    <property type="protein sequence ID" value="MBA8951593.1"/>
    <property type="molecule type" value="Genomic_DNA"/>
</dbReference>
<evidence type="ECO:0000313" key="3">
    <source>
        <dbReference type="Proteomes" id="UP000572680"/>
    </source>
</evidence>
<protein>
    <submittedName>
        <fullName evidence="2">Putative membrane protein</fullName>
    </submittedName>
</protein>